<evidence type="ECO:0000256" key="2">
    <source>
        <dbReference type="ARBA" id="ARBA00022679"/>
    </source>
</evidence>
<gene>
    <name evidence="8" type="ORF">AFK71_13250</name>
</gene>
<comment type="caution">
    <text evidence="8">The sequence shown here is derived from an EMBL/GenBank/DDBJ whole genome shotgun (WGS) entry which is preliminary data.</text>
</comment>
<dbReference type="GO" id="GO:0009024">
    <property type="term" value="F:tagatose-6-phosphate kinase activity"/>
    <property type="evidence" value="ECO:0007669"/>
    <property type="project" value="UniProtKB-EC"/>
</dbReference>
<dbReference type="InterPro" id="IPR011611">
    <property type="entry name" value="PfkB_dom"/>
</dbReference>
<dbReference type="PANTHER" id="PTHR46566:SF1">
    <property type="entry name" value="1-PHOSPHOFRUCTOKINASE"/>
    <property type="match status" value="1"/>
</dbReference>
<evidence type="ECO:0000256" key="3">
    <source>
        <dbReference type="ARBA" id="ARBA00022741"/>
    </source>
</evidence>
<keyword evidence="9" id="KW-1185">Reference proteome</keyword>
<dbReference type="GO" id="GO:0008443">
    <property type="term" value="F:phosphofructokinase activity"/>
    <property type="evidence" value="ECO:0007669"/>
    <property type="project" value="TreeGrafter"/>
</dbReference>
<keyword evidence="2 6" id="KW-0808">Transferase</keyword>
<evidence type="ECO:0000313" key="8">
    <source>
        <dbReference type="EMBL" id="KNE19452.1"/>
    </source>
</evidence>
<name>A0A0L0QLI4_VIRPA</name>
<dbReference type="RefSeq" id="WP_050351986.1">
    <property type="nucleotide sequence ID" value="NZ_BOSN01000002.1"/>
</dbReference>
<dbReference type="PATRIC" id="fig|1473.5.peg.1251"/>
<evidence type="ECO:0000256" key="5">
    <source>
        <dbReference type="ARBA" id="ARBA00022840"/>
    </source>
</evidence>
<dbReference type="InterPro" id="IPR029056">
    <property type="entry name" value="Ribokinase-like"/>
</dbReference>
<dbReference type="GO" id="GO:0005524">
    <property type="term" value="F:ATP binding"/>
    <property type="evidence" value="ECO:0007669"/>
    <property type="project" value="UniProtKB-KW"/>
</dbReference>
<dbReference type="OrthoDB" id="9801219at2"/>
<comment type="similarity">
    <text evidence="6">Belongs to the carbohydrate kinase PfkB family. LacC subfamily.</text>
</comment>
<organism evidence="8 9">
    <name type="scientific">Virgibacillus pantothenticus</name>
    <dbReference type="NCBI Taxonomy" id="1473"/>
    <lineage>
        <taxon>Bacteria</taxon>
        <taxon>Bacillati</taxon>
        <taxon>Bacillota</taxon>
        <taxon>Bacilli</taxon>
        <taxon>Bacillales</taxon>
        <taxon>Bacillaceae</taxon>
        <taxon>Virgibacillus</taxon>
    </lineage>
</organism>
<dbReference type="Proteomes" id="UP000036780">
    <property type="component" value="Unassembled WGS sequence"/>
</dbReference>
<dbReference type="EMBL" id="LGTO01000007">
    <property type="protein sequence ID" value="KNE19452.1"/>
    <property type="molecule type" value="Genomic_DNA"/>
</dbReference>
<evidence type="ECO:0000256" key="1">
    <source>
        <dbReference type="ARBA" id="ARBA00005380"/>
    </source>
</evidence>
<dbReference type="EC" id="2.7.1.144" evidence="6"/>
<reference evidence="9" key="1">
    <citation type="submission" date="2015-07" db="EMBL/GenBank/DDBJ databases">
        <title>Fjat-10053 dsm26.</title>
        <authorList>
            <person name="Liu B."/>
            <person name="Wang J."/>
            <person name="Zhu Y."/>
            <person name="Liu G."/>
            <person name="Chen Q."/>
            <person name="Chen Z."/>
            <person name="Lan J."/>
            <person name="Che J."/>
            <person name="Ge C."/>
            <person name="Shi H."/>
            <person name="Pan Z."/>
            <person name="Liu X."/>
        </authorList>
    </citation>
    <scope>NUCLEOTIDE SEQUENCE [LARGE SCALE GENOMIC DNA]</scope>
    <source>
        <strain evidence="9">DSM 26</strain>
    </source>
</reference>
<sequence length="312" mass="34949">MNEVLLYTLTLNPAIDRLLYLNEKLERRKSNRITEVSYDIGGKGTHASYVMSKLGVKNLALGFAGSQNIDKFKQILSEKNMEHDFTIIDGRTTRECYIMIEPEQVSAGSIMLTEKGFHVEEADIKRLFDRIKARVKAEDMVLIAGSLPTNFTIDNLRQLLRILKEIGCFIACDLSGEAIKLAVKMKVDFIKPNEFELKQLKASHESLFDTVKRLNQDIDYVVTSLGEKGSYCGYDRKIYRVIPPKVKEVNDTGAGDCFVGAFLAGLANQLSIEEIVKLASGCAASKVMNKDSSTFDVKTAMELKQQVKITQL</sequence>
<evidence type="ECO:0000256" key="4">
    <source>
        <dbReference type="ARBA" id="ARBA00022777"/>
    </source>
</evidence>
<accession>A0A0L0QLI4</accession>
<keyword evidence="5 6" id="KW-0067">ATP-binding</keyword>
<dbReference type="InterPro" id="IPR017583">
    <property type="entry name" value="Tagatose/fructose_Pkinase"/>
</dbReference>
<keyword evidence="3 6" id="KW-0547">Nucleotide-binding</keyword>
<dbReference type="NCBIfam" id="TIGR03168">
    <property type="entry name" value="1-PFK"/>
    <property type="match status" value="1"/>
</dbReference>
<dbReference type="GO" id="GO:0005988">
    <property type="term" value="P:lactose metabolic process"/>
    <property type="evidence" value="ECO:0007669"/>
    <property type="project" value="UniProtKB-KW"/>
</dbReference>
<dbReference type="Pfam" id="PF00294">
    <property type="entry name" value="PfkB"/>
    <property type="match status" value="1"/>
</dbReference>
<comment type="catalytic activity">
    <reaction evidence="6">
        <text>D-tagatofuranose 6-phosphate + ATP = D-tagatofuranose 1,6-bisphosphate + ADP + H(+)</text>
        <dbReference type="Rhea" id="RHEA:12420"/>
        <dbReference type="ChEBI" id="CHEBI:15378"/>
        <dbReference type="ChEBI" id="CHEBI:30616"/>
        <dbReference type="ChEBI" id="CHEBI:58694"/>
        <dbReference type="ChEBI" id="CHEBI:58695"/>
        <dbReference type="ChEBI" id="CHEBI:456216"/>
        <dbReference type="EC" id="2.7.1.144"/>
    </reaction>
</comment>
<dbReference type="GO" id="GO:2001059">
    <property type="term" value="P:D-tagatose 6-phosphate catabolic process"/>
    <property type="evidence" value="ECO:0007669"/>
    <property type="project" value="UniProtKB-UniPathway"/>
</dbReference>
<dbReference type="GeneID" id="66871543"/>
<keyword evidence="6" id="KW-0423">Lactose metabolism</keyword>
<protein>
    <recommendedName>
        <fullName evidence="6">Tagatose-6-phosphate kinase</fullName>
        <ecNumber evidence="6">2.7.1.144</ecNumber>
    </recommendedName>
</protein>
<evidence type="ECO:0000256" key="6">
    <source>
        <dbReference type="PIRNR" id="PIRNR000535"/>
    </source>
</evidence>
<evidence type="ECO:0000313" key="9">
    <source>
        <dbReference type="Proteomes" id="UP000036780"/>
    </source>
</evidence>
<dbReference type="GO" id="GO:0005829">
    <property type="term" value="C:cytosol"/>
    <property type="evidence" value="ECO:0007669"/>
    <property type="project" value="TreeGrafter"/>
</dbReference>
<dbReference type="CDD" id="cd01164">
    <property type="entry name" value="FruK_PfkB_like"/>
    <property type="match status" value="1"/>
</dbReference>
<feature type="domain" description="Carbohydrate kinase PfkB" evidence="7">
    <location>
        <begin position="11"/>
        <end position="293"/>
    </location>
</feature>
<comment type="similarity">
    <text evidence="1">Belongs to the carbohydrate kinase pfkB family.</text>
</comment>
<dbReference type="AlphaFoldDB" id="A0A0L0QLI4"/>
<evidence type="ECO:0000259" key="7">
    <source>
        <dbReference type="Pfam" id="PF00294"/>
    </source>
</evidence>
<proteinExistence type="inferred from homology"/>
<comment type="pathway">
    <text evidence="6">Carbohydrate metabolism; D-tagatose 6-phosphate degradation; D-glyceraldehyde 3-phosphate and glycerone phosphate from D-tagatose 6-phosphate: step 1/2.</text>
</comment>
<dbReference type="SUPFAM" id="SSF53613">
    <property type="entry name" value="Ribokinase-like"/>
    <property type="match status" value="1"/>
</dbReference>
<dbReference type="PIRSF" id="PIRSF000535">
    <property type="entry name" value="1PFK/6PFK/LacC"/>
    <property type="match status" value="1"/>
</dbReference>
<keyword evidence="4 8" id="KW-0418">Kinase</keyword>
<dbReference type="Gene3D" id="3.40.1190.20">
    <property type="match status" value="1"/>
</dbReference>
<dbReference type="PANTHER" id="PTHR46566">
    <property type="entry name" value="1-PHOSPHOFRUCTOKINASE-RELATED"/>
    <property type="match status" value="1"/>
</dbReference>
<dbReference type="UniPathway" id="UPA00704">
    <property type="reaction ID" value="UER00715"/>
</dbReference>